<dbReference type="Proteomes" id="UP000005237">
    <property type="component" value="Unassembled WGS sequence"/>
</dbReference>
<evidence type="ECO:0000313" key="2">
    <source>
        <dbReference type="EnsemblMetazoa" id="CJA28279b.1"/>
    </source>
</evidence>
<dbReference type="AlphaFoldDB" id="A0A8R1IA68"/>
<organism evidence="2 3">
    <name type="scientific">Caenorhabditis japonica</name>
    <dbReference type="NCBI Taxonomy" id="281687"/>
    <lineage>
        <taxon>Eukaryota</taxon>
        <taxon>Metazoa</taxon>
        <taxon>Ecdysozoa</taxon>
        <taxon>Nematoda</taxon>
        <taxon>Chromadorea</taxon>
        <taxon>Rhabditida</taxon>
        <taxon>Rhabditina</taxon>
        <taxon>Rhabditomorpha</taxon>
        <taxon>Rhabditoidea</taxon>
        <taxon>Rhabditidae</taxon>
        <taxon>Peloderinae</taxon>
        <taxon>Caenorhabditis</taxon>
    </lineage>
</organism>
<evidence type="ECO:0000313" key="3">
    <source>
        <dbReference type="Proteomes" id="UP000005237"/>
    </source>
</evidence>
<protein>
    <recommendedName>
        <fullName evidence="4">Secreted protein</fullName>
    </recommendedName>
</protein>
<accession>A0A8R1IA68</accession>
<proteinExistence type="predicted"/>
<keyword evidence="1" id="KW-0732">Signal</keyword>
<evidence type="ECO:0000256" key="1">
    <source>
        <dbReference type="SAM" id="SignalP"/>
    </source>
</evidence>
<sequence length="121" mass="13716">MLNFVIYSLLFSTSEAGYCASNNMKENFLGKQRGPPNRIGEPKVFSDDCQSSTWVIKDRSSDDCGPHGFCFKWSQGLNNSGSYTYMTFRGCYNKLYNTNDPSTFAPPNHSFCTNSNVFEHF</sequence>
<reference evidence="3" key="1">
    <citation type="submission" date="2010-08" db="EMBL/GenBank/DDBJ databases">
        <authorList>
            <consortium name="Caenorhabditis japonica Sequencing Consortium"/>
            <person name="Wilson R.K."/>
        </authorList>
    </citation>
    <scope>NUCLEOTIDE SEQUENCE [LARGE SCALE GENOMIC DNA]</scope>
    <source>
        <strain evidence="3">DF5081</strain>
    </source>
</reference>
<evidence type="ECO:0008006" key="4">
    <source>
        <dbReference type="Google" id="ProtNLM"/>
    </source>
</evidence>
<feature type="signal peptide" evidence="1">
    <location>
        <begin position="1"/>
        <end position="16"/>
    </location>
</feature>
<reference evidence="2" key="2">
    <citation type="submission" date="2022-06" db="UniProtKB">
        <authorList>
            <consortium name="EnsemblMetazoa"/>
        </authorList>
    </citation>
    <scope>IDENTIFICATION</scope>
    <source>
        <strain evidence="2">DF5081</strain>
    </source>
</reference>
<name>A0A8R1IA68_CAEJA</name>
<feature type="chain" id="PRO_5035738204" description="Secreted protein" evidence="1">
    <location>
        <begin position="17"/>
        <end position="121"/>
    </location>
</feature>
<dbReference type="EnsemblMetazoa" id="CJA28279b.1">
    <property type="protein sequence ID" value="CJA28279b.1"/>
    <property type="gene ID" value="WBGene00183853"/>
</dbReference>
<keyword evidence="3" id="KW-1185">Reference proteome</keyword>